<dbReference type="AlphaFoldDB" id="T1HSM9"/>
<dbReference type="SUPFAM" id="SSF52540">
    <property type="entry name" value="P-loop containing nucleoside triphosphate hydrolases"/>
    <property type="match status" value="1"/>
</dbReference>
<reference evidence="1" key="1">
    <citation type="submission" date="2015-05" db="UniProtKB">
        <authorList>
            <consortium name="EnsemblMetazoa"/>
        </authorList>
    </citation>
    <scope>IDENTIFICATION</scope>
</reference>
<dbReference type="InterPro" id="IPR027417">
    <property type="entry name" value="P-loop_NTPase"/>
</dbReference>
<proteinExistence type="predicted"/>
<dbReference type="EMBL" id="ACPB03004822">
    <property type="status" value="NOT_ANNOTATED_CDS"/>
    <property type="molecule type" value="Genomic_DNA"/>
</dbReference>
<dbReference type="PANTHER" id="PTHR24222">
    <property type="entry name" value="ABC TRANSPORTER B FAMILY"/>
    <property type="match status" value="1"/>
</dbReference>
<accession>T1HSM9</accession>
<evidence type="ECO:0000313" key="2">
    <source>
        <dbReference type="Proteomes" id="UP000015103"/>
    </source>
</evidence>
<protein>
    <recommendedName>
        <fullName evidence="3">ABC transporter domain-containing protein</fullName>
    </recommendedName>
</protein>
<dbReference type="eggNOG" id="KOG0055">
    <property type="taxonomic scope" value="Eukaryota"/>
</dbReference>
<keyword evidence="2" id="KW-1185">Reference proteome</keyword>
<dbReference type="InParanoid" id="T1HSM9"/>
<organism evidence="1 2">
    <name type="scientific">Rhodnius prolixus</name>
    <name type="common">Triatomid bug</name>
    <dbReference type="NCBI Taxonomy" id="13249"/>
    <lineage>
        <taxon>Eukaryota</taxon>
        <taxon>Metazoa</taxon>
        <taxon>Ecdysozoa</taxon>
        <taxon>Arthropoda</taxon>
        <taxon>Hexapoda</taxon>
        <taxon>Insecta</taxon>
        <taxon>Pterygota</taxon>
        <taxon>Neoptera</taxon>
        <taxon>Paraneoptera</taxon>
        <taxon>Hemiptera</taxon>
        <taxon>Heteroptera</taxon>
        <taxon>Panheteroptera</taxon>
        <taxon>Cimicomorpha</taxon>
        <taxon>Reduviidae</taxon>
        <taxon>Triatominae</taxon>
        <taxon>Rhodnius</taxon>
    </lineage>
</organism>
<dbReference type="EnsemblMetazoa" id="RPRC007049-RA">
    <property type="protein sequence ID" value="RPRC007049-PA"/>
    <property type="gene ID" value="RPRC007049"/>
</dbReference>
<dbReference type="PANTHER" id="PTHR24222:SF76">
    <property type="entry name" value="MYCOBACTIN IMPORT ATP-BINDING_PERMEASE PROTEIN IRTB"/>
    <property type="match status" value="1"/>
</dbReference>
<dbReference type="Gene3D" id="3.40.50.300">
    <property type="entry name" value="P-loop containing nucleotide triphosphate hydrolases"/>
    <property type="match status" value="1"/>
</dbReference>
<dbReference type="HOGENOM" id="CLU_1682349_0_0_1"/>
<dbReference type="GO" id="GO:0042626">
    <property type="term" value="F:ATPase-coupled transmembrane transporter activity"/>
    <property type="evidence" value="ECO:0007669"/>
    <property type="project" value="TreeGrafter"/>
</dbReference>
<dbReference type="Proteomes" id="UP000015103">
    <property type="component" value="Unassembled WGS sequence"/>
</dbReference>
<name>T1HSM9_RHOPR</name>
<sequence length="157" mass="17624">MNPKIFMLDETTPGLDSLSGLIVQAALNRATRSRTTVKVAHQLSAISNIDIIFVAQQKVTNLGFLNSVAVFVISDVTMLRYWQMYACIQLSYADAFSLFRYKNSIIVYLPNMAAGFRGARVDSYFLFHCNKLHSIDFWMGIDTTSVAGSIYKDNCTK</sequence>
<dbReference type="VEuPathDB" id="VectorBase:RPRC007049"/>
<dbReference type="InterPro" id="IPR039421">
    <property type="entry name" value="Type_1_exporter"/>
</dbReference>
<evidence type="ECO:0000313" key="1">
    <source>
        <dbReference type="EnsemblMetazoa" id="RPRC007049-PA"/>
    </source>
</evidence>
<dbReference type="STRING" id="13249.T1HSM9"/>
<dbReference type="GO" id="GO:0005886">
    <property type="term" value="C:plasma membrane"/>
    <property type="evidence" value="ECO:0007669"/>
    <property type="project" value="TreeGrafter"/>
</dbReference>
<evidence type="ECO:0008006" key="3">
    <source>
        <dbReference type="Google" id="ProtNLM"/>
    </source>
</evidence>